<keyword evidence="2" id="KW-0472">Membrane</keyword>
<feature type="transmembrane region" description="Helical" evidence="2">
    <location>
        <begin position="130"/>
        <end position="151"/>
    </location>
</feature>
<keyword evidence="2" id="KW-0812">Transmembrane</keyword>
<feature type="transmembrane region" description="Helical" evidence="2">
    <location>
        <begin position="217"/>
        <end position="237"/>
    </location>
</feature>
<reference evidence="3 4" key="1">
    <citation type="submission" date="2014-04" db="EMBL/GenBank/DDBJ databases">
        <title>Evolutionary Origins and Diversification of the Mycorrhizal Mutualists.</title>
        <authorList>
            <consortium name="DOE Joint Genome Institute"/>
            <consortium name="Mycorrhizal Genomics Consortium"/>
            <person name="Kohler A."/>
            <person name="Kuo A."/>
            <person name="Nagy L.G."/>
            <person name="Floudas D."/>
            <person name="Copeland A."/>
            <person name="Barry K.W."/>
            <person name="Cichocki N."/>
            <person name="Veneault-Fourrey C."/>
            <person name="LaButti K."/>
            <person name="Lindquist E.A."/>
            <person name="Lipzen A."/>
            <person name="Lundell T."/>
            <person name="Morin E."/>
            <person name="Murat C."/>
            <person name="Riley R."/>
            <person name="Ohm R."/>
            <person name="Sun H."/>
            <person name="Tunlid A."/>
            <person name="Henrissat B."/>
            <person name="Grigoriev I.V."/>
            <person name="Hibbett D.S."/>
            <person name="Martin F."/>
        </authorList>
    </citation>
    <scope>NUCLEOTIDE SEQUENCE [LARGE SCALE GENOMIC DNA]</scope>
    <source>
        <strain evidence="3 4">MD-312</strain>
    </source>
</reference>
<proteinExistence type="predicted"/>
<dbReference type="EMBL" id="KN839844">
    <property type="protein sequence ID" value="KIJ65133.1"/>
    <property type="molecule type" value="Genomic_DNA"/>
</dbReference>
<feature type="transmembrane region" description="Helical" evidence="2">
    <location>
        <begin position="243"/>
        <end position="263"/>
    </location>
</feature>
<sequence length="354" mass="39097">MVQPNGIPLDTAAIVSTVLEGILYGFSLLMFIGTLWALMHRRMNSGVNVRMVSVACSLLIFSSAHMIIDIIRTEEGLVQQRNTFTDGPVGFFSDVAQWSFVYKNMLYMLQTLVGDGVVIYRCYVVWRSWWIIVIPALMWCSVATTGIGSVYSISQATTDAENIFAPITGPWITAFLAATLFTNVFSTSLLAYRIWAVGRRVSSASSQSSVLWPVLRIILDAGVVYSISLLAALLCFVTKNRGHYVLLDMIMPIISLTFYMVIIRITISKSASQGGAPPSSGFSNPLSMSRLTRGGREYDDQHQYPLRKMEVHITQLTETGDPDFDKADDIEVGSPGESTPTALKTPRRESAYAV</sequence>
<evidence type="ECO:0000256" key="1">
    <source>
        <dbReference type="SAM" id="MobiDB-lite"/>
    </source>
</evidence>
<dbReference type="HOGENOM" id="CLU_044614_3_3_1"/>
<feature type="transmembrane region" description="Helical" evidence="2">
    <location>
        <begin position="12"/>
        <end position="39"/>
    </location>
</feature>
<dbReference type="OrthoDB" id="3354175at2759"/>
<feature type="transmembrane region" description="Helical" evidence="2">
    <location>
        <begin position="171"/>
        <end position="196"/>
    </location>
</feature>
<organism evidence="3 4">
    <name type="scientific">Hydnomerulius pinastri MD-312</name>
    <dbReference type="NCBI Taxonomy" id="994086"/>
    <lineage>
        <taxon>Eukaryota</taxon>
        <taxon>Fungi</taxon>
        <taxon>Dikarya</taxon>
        <taxon>Basidiomycota</taxon>
        <taxon>Agaricomycotina</taxon>
        <taxon>Agaricomycetes</taxon>
        <taxon>Agaricomycetidae</taxon>
        <taxon>Boletales</taxon>
        <taxon>Boletales incertae sedis</taxon>
        <taxon>Leucogyrophana</taxon>
    </lineage>
</organism>
<dbReference type="AlphaFoldDB" id="A0A0C9WAU7"/>
<evidence type="ECO:0000313" key="3">
    <source>
        <dbReference type="EMBL" id="KIJ65133.1"/>
    </source>
</evidence>
<keyword evidence="4" id="KW-1185">Reference proteome</keyword>
<accession>A0A0C9WAU7</accession>
<protein>
    <submittedName>
        <fullName evidence="3">Uncharacterized protein</fullName>
    </submittedName>
</protein>
<evidence type="ECO:0000313" key="4">
    <source>
        <dbReference type="Proteomes" id="UP000053820"/>
    </source>
</evidence>
<feature type="region of interest" description="Disordered" evidence="1">
    <location>
        <begin position="317"/>
        <end position="354"/>
    </location>
</feature>
<dbReference type="Proteomes" id="UP000053820">
    <property type="component" value="Unassembled WGS sequence"/>
</dbReference>
<name>A0A0C9WAU7_9AGAM</name>
<feature type="transmembrane region" description="Helical" evidence="2">
    <location>
        <begin position="105"/>
        <end position="123"/>
    </location>
</feature>
<gene>
    <name evidence="3" type="ORF">HYDPIDRAFT_89176</name>
</gene>
<keyword evidence="2" id="KW-1133">Transmembrane helix</keyword>
<feature type="transmembrane region" description="Helical" evidence="2">
    <location>
        <begin position="51"/>
        <end position="71"/>
    </location>
</feature>
<evidence type="ECO:0000256" key="2">
    <source>
        <dbReference type="SAM" id="Phobius"/>
    </source>
</evidence>